<organism evidence="2 3">
    <name type="scientific">Chryseosolibacter histidini</name>
    <dbReference type="NCBI Taxonomy" id="2782349"/>
    <lineage>
        <taxon>Bacteria</taxon>
        <taxon>Pseudomonadati</taxon>
        <taxon>Bacteroidota</taxon>
        <taxon>Cytophagia</taxon>
        <taxon>Cytophagales</taxon>
        <taxon>Chryseotaleaceae</taxon>
        <taxon>Chryseosolibacter</taxon>
    </lineage>
</organism>
<feature type="chain" id="PRO_5042948852" evidence="1">
    <location>
        <begin position="21"/>
        <end position="410"/>
    </location>
</feature>
<evidence type="ECO:0000313" key="3">
    <source>
        <dbReference type="Proteomes" id="UP001319200"/>
    </source>
</evidence>
<dbReference type="AlphaFoldDB" id="A0AAP2DSF6"/>
<gene>
    <name evidence="2" type="ORF">KK083_27440</name>
</gene>
<name>A0AAP2DSF6_9BACT</name>
<dbReference type="RefSeq" id="WP_254169343.1">
    <property type="nucleotide sequence ID" value="NZ_JAHESF010000045.1"/>
</dbReference>
<sequence length="410" mass="46237">MRAAIYVTLIFAACASAGHAQNNNRDARKITVNEFLEIISAHPDIAKDAARTDAAQAEVDVAKIMPDPSLTLGNLSGDISGINMPHQWFVGLDYTIEAGGKRRHRVLYAKALVDQAKAQHELFAAEFKRDGLLLYQRCWMLERQLDELEQYDSLLSVTRVDDSLQVFKRRIDKSENGLKLDALRRRYNESLERLNDLVAHVVGNGWVLPFEAVWTESDGPLVKMGEEHPVMKLNRVETRLAAEELLVSESNRVPDISFSLGNSFITRATNPEAPSPRYNAITATLSIPLKLSNIRGAEKKRDSYKMEQAAHDEASAAEMLQQEFEVATDDVDHISRELRSIAGLIAMERQFIKTIPANEALMLMNEWRQLNAYCALRWEKFDQLAQKKAELYFLTGGRLNNTHSLTGSPR</sequence>
<keyword evidence="3" id="KW-1185">Reference proteome</keyword>
<reference evidence="2 3" key="1">
    <citation type="submission" date="2021-05" db="EMBL/GenBank/DDBJ databases">
        <title>A Polyphasic approach of four new species of the genus Ohtaekwangia: Ohtaekwangia histidinii sp. nov., Ohtaekwangia cretensis sp. nov., Ohtaekwangia indiensis sp. nov., Ohtaekwangia reichenbachii sp. nov. from diverse environment.</title>
        <authorList>
            <person name="Octaviana S."/>
        </authorList>
    </citation>
    <scope>NUCLEOTIDE SEQUENCE [LARGE SCALE GENOMIC DNA]</scope>
    <source>
        <strain evidence="2 3">PWU4</strain>
    </source>
</reference>
<comment type="caution">
    <text evidence="2">The sequence shown here is derived from an EMBL/GenBank/DDBJ whole genome shotgun (WGS) entry which is preliminary data.</text>
</comment>
<dbReference type="SUPFAM" id="SSF56954">
    <property type="entry name" value="Outer membrane efflux proteins (OEP)"/>
    <property type="match status" value="1"/>
</dbReference>
<feature type="signal peptide" evidence="1">
    <location>
        <begin position="1"/>
        <end position="20"/>
    </location>
</feature>
<dbReference type="EMBL" id="JAHESF010000045">
    <property type="protein sequence ID" value="MBT1700654.1"/>
    <property type="molecule type" value="Genomic_DNA"/>
</dbReference>
<protein>
    <submittedName>
        <fullName evidence="2">TolC family protein</fullName>
    </submittedName>
</protein>
<dbReference type="GO" id="GO:0015562">
    <property type="term" value="F:efflux transmembrane transporter activity"/>
    <property type="evidence" value="ECO:0007669"/>
    <property type="project" value="InterPro"/>
</dbReference>
<dbReference type="Gene3D" id="1.20.1600.10">
    <property type="entry name" value="Outer membrane efflux proteins (OEP)"/>
    <property type="match status" value="1"/>
</dbReference>
<keyword evidence="1" id="KW-0732">Signal</keyword>
<evidence type="ECO:0000313" key="2">
    <source>
        <dbReference type="EMBL" id="MBT1700654.1"/>
    </source>
</evidence>
<proteinExistence type="predicted"/>
<accession>A0AAP2DSF6</accession>
<evidence type="ECO:0000256" key="1">
    <source>
        <dbReference type="SAM" id="SignalP"/>
    </source>
</evidence>
<dbReference type="Proteomes" id="UP001319200">
    <property type="component" value="Unassembled WGS sequence"/>
</dbReference>